<feature type="transmembrane region" description="Helical" evidence="8">
    <location>
        <begin position="162"/>
        <end position="180"/>
    </location>
</feature>
<evidence type="ECO:0000256" key="6">
    <source>
        <dbReference type="ARBA" id="ARBA00023136"/>
    </source>
</evidence>
<feature type="transmembrane region" description="Helical" evidence="8">
    <location>
        <begin position="290"/>
        <end position="312"/>
    </location>
</feature>
<keyword evidence="5 8" id="KW-1133">Transmembrane helix</keyword>
<reference evidence="10" key="1">
    <citation type="journal article" date="2019" name="Int. J. Syst. Evol. Microbiol.">
        <title>The Global Catalogue of Microorganisms (GCM) 10K type strain sequencing project: providing services to taxonomists for standard genome sequencing and annotation.</title>
        <authorList>
            <consortium name="The Broad Institute Genomics Platform"/>
            <consortium name="The Broad Institute Genome Sequencing Center for Infectious Disease"/>
            <person name="Wu L."/>
            <person name="Ma J."/>
        </authorList>
    </citation>
    <scope>NUCLEOTIDE SEQUENCE [LARGE SCALE GENOMIC DNA]</scope>
    <source>
        <strain evidence="10">CCM 7224</strain>
    </source>
</reference>
<comment type="caution">
    <text evidence="9">The sequence shown here is derived from an EMBL/GenBank/DDBJ whole genome shotgun (WGS) entry which is preliminary data.</text>
</comment>
<evidence type="ECO:0000256" key="3">
    <source>
        <dbReference type="ARBA" id="ARBA00022475"/>
    </source>
</evidence>
<feature type="transmembrane region" description="Helical" evidence="8">
    <location>
        <begin position="73"/>
        <end position="94"/>
    </location>
</feature>
<keyword evidence="10" id="KW-1185">Reference proteome</keyword>
<evidence type="ECO:0000256" key="2">
    <source>
        <dbReference type="ARBA" id="ARBA00022448"/>
    </source>
</evidence>
<keyword evidence="6 8" id="KW-0472">Membrane</keyword>
<sequence length="468" mass="47777">MTRLSVEFLAADATQPITSAGNTQLGIAVLAGIAVIVLLITRFKLHAFLALTIGSLALGAFAGAPLDKAIASFSGGLGSTVAGVGVLIALGAILGKLLADSGGADQIVDTILARAGKSGGRAMPWAMVAIASIIGLPLFFEVGIVLLIPVVLLVAKRGNYSLMRIGIPALAGLSVMHGLIPPHPGPLVAIDAIGANLGVTLALGVVVAVPTVIIAGPLFSRYAARWVDIPAPDKMVPARPSEDLERRPSFGATIATVLLPVVLMLAKALADIVVDDPKNHVQRVTDVIGSPLIALLAAVLVGIFTLGRAAGFSKERISVTVEKSLAPIAGILLIVGAGGGFKQTLIDVGVGQMILDFSKDWAIPSLLLAWLIAVAIRLATGSATVATISAAGLVAPLAADMSTAHAALLVLAVGAGSLFFSHVNDAGFWLVKEYFGMNVGQTVKTWSVMETIISVVALGFVLLLSLVV</sequence>
<accession>A0ABV9UJ91</accession>
<feature type="transmembrane region" description="Helical" evidence="8">
    <location>
        <begin position="21"/>
        <end position="41"/>
    </location>
</feature>
<feature type="transmembrane region" description="Helical" evidence="8">
    <location>
        <begin position="125"/>
        <end position="155"/>
    </location>
</feature>
<name>A0ABV9UJ91_9ACTN</name>
<evidence type="ECO:0000256" key="1">
    <source>
        <dbReference type="ARBA" id="ARBA00004651"/>
    </source>
</evidence>
<keyword evidence="4 8" id="KW-0812">Transmembrane</keyword>
<dbReference type="NCBIfam" id="TIGR00791">
    <property type="entry name" value="gntP"/>
    <property type="match status" value="1"/>
</dbReference>
<dbReference type="EMBL" id="JBHSIZ010000007">
    <property type="protein sequence ID" value="MFC4956497.1"/>
    <property type="molecule type" value="Genomic_DNA"/>
</dbReference>
<dbReference type="Pfam" id="PF02447">
    <property type="entry name" value="GntP_permease"/>
    <property type="match status" value="1"/>
</dbReference>
<comment type="subcellular location">
    <subcellularLocation>
        <location evidence="1">Cell membrane</location>
        <topology evidence="1">Multi-pass membrane protein</topology>
    </subcellularLocation>
</comment>
<organism evidence="9 10">
    <name type="scientific">Streptomyces mauvecolor</name>
    <dbReference type="NCBI Taxonomy" id="58345"/>
    <lineage>
        <taxon>Bacteria</taxon>
        <taxon>Bacillati</taxon>
        <taxon>Actinomycetota</taxon>
        <taxon>Actinomycetes</taxon>
        <taxon>Kitasatosporales</taxon>
        <taxon>Streptomycetaceae</taxon>
        <taxon>Streptomyces</taxon>
    </lineage>
</organism>
<feature type="transmembrane region" description="Helical" evidence="8">
    <location>
        <begin position="47"/>
        <end position="66"/>
    </location>
</feature>
<feature type="transmembrane region" description="Helical" evidence="8">
    <location>
        <begin position="406"/>
        <end position="423"/>
    </location>
</feature>
<feature type="transmembrane region" description="Helical" evidence="8">
    <location>
        <begin position="249"/>
        <end position="270"/>
    </location>
</feature>
<dbReference type="RefSeq" id="WP_344375769.1">
    <property type="nucleotide sequence ID" value="NZ_BAAASQ010000012.1"/>
</dbReference>
<proteinExistence type="inferred from homology"/>
<dbReference type="PANTHER" id="PTHR30354:SF22">
    <property type="entry name" value="HIGH-AFFINITY GLUCONATE TRANSPORTER"/>
    <property type="match status" value="1"/>
</dbReference>
<feature type="transmembrane region" description="Helical" evidence="8">
    <location>
        <begin position="192"/>
        <end position="215"/>
    </location>
</feature>
<protein>
    <submittedName>
        <fullName evidence="9">Gluconate:H+ symporter</fullName>
    </submittedName>
</protein>
<dbReference type="PIRSF" id="PIRSF002746">
    <property type="entry name" value="Gluconate_transporter"/>
    <property type="match status" value="1"/>
</dbReference>
<keyword evidence="3" id="KW-1003">Cell membrane</keyword>
<evidence type="ECO:0000313" key="9">
    <source>
        <dbReference type="EMBL" id="MFC4956497.1"/>
    </source>
</evidence>
<evidence type="ECO:0000256" key="5">
    <source>
        <dbReference type="ARBA" id="ARBA00022989"/>
    </source>
</evidence>
<keyword evidence="2" id="KW-0813">Transport</keyword>
<feature type="transmembrane region" description="Helical" evidence="8">
    <location>
        <begin position="443"/>
        <end position="467"/>
    </location>
</feature>
<evidence type="ECO:0000256" key="7">
    <source>
        <dbReference type="ARBA" id="ARBA00049663"/>
    </source>
</evidence>
<dbReference type="PANTHER" id="PTHR30354">
    <property type="entry name" value="GNT FAMILY GLUCONATE TRANSPORTER"/>
    <property type="match status" value="1"/>
</dbReference>
<feature type="transmembrane region" description="Helical" evidence="8">
    <location>
        <begin position="361"/>
        <end position="394"/>
    </location>
</feature>
<comment type="similarity">
    <text evidence="7">Belongs to the GntP permease family.</text>
</comment>
<dbReference type="Proteomes" id="UP001595834">
    <property type="component" value="Unassembled WGS sequence"/>
</dbReference>
<gene>
    <name evidence="9" type="ORF">ACFPFX_09310</name>
</gene>
<evidence type="ECO:0000256" key="4">
    <source>
        <dbReference type="ARBA" id="ARBA00022692"/>
    </source>
</evidence>
<dbReference type="InterPro" id="IPR003474">
    <property type="entry name" value="Glcn_transporter"/>
</dbReference>
<evidence type="ECO:0000256" key="8">
    <source>
        <dbReference type="SAM" id="Phobius"/>
    </source>
</evidence>
<feature type="transmembrane region" description="Helical" evidence="8">
    <location>
        <begin position="324"/>
        <end position="341"/>
    </location>
</feature>
<evidence type="ECO:0000313" key="10">
    <source>
        <dbReference type="Proteomes" id="UP001595834"/>
    </source>
</evidence>